<comment type="subunit">
    <text evidence="2">Homotetramer.</text>
</comment>
<protein>
    <recommendedName>
        <fullName evidence="2 3">Single-stranded DNA-binding protein</fullName>
        <shortName evidence="2">SSB</shortName>
    </recommendedName>
</protein>
<evidence type="ECO:0000256" key="1">
    <source>
        <dbReference type="ARBA" id="ARBA00023125"/>
    </source>
</evidence>
<dbReference type="InterPro" id="IPR011344">
    <property type="entry name" value="ssDNA-bd"/>
</dbReference>
<dbReference type="GO" id="GO:0003697">
    <property type="term" value="F:single-stranded DNA binding"/>
    <property type="evidence" value="ECO:0007669"/>
    <property type="project" value="UniProtKB-UniRule"/>
</dbReference>
<sequence>MNQVNVIGRLVRDIELKDLGEGKQVMNNTVAVSTNFKKEGGQDTDFIPIVAWNKTAALMHQYCKKGSLIGLSGRIQSRSYVNKENETVYVVEMVVNTVNFLSSKPKEETQSSIPALSSAAGTIPAQ</sequence>
<accession>A0A1I5V4A3</accession>
<dbReference type="PANTHER" id="PTHR10302:SF27">
    <property type="entry name" value="SINGLE-STRANDED DNA-BINDING PROTEIN"/>
    <property type="match status" value="1"/>
</dbReference>
<comment type="caution">
    <text evidence="2">Lacks conserved residue(s) required for the propagation of feature annotation.</text>
</comment>
<keyword evidence="1 2" id="KW-0238">DNA-binding</keyword>
<proteinExistence type="inferred from homology"/>
<dbReference type="HAMAP" id="MF_00984">
    <property type="entry name" value="SSB"/>
    <property type="match status" value="1"/>
</dbReference>
<evidence type="ECO:0000256" key="3">
    <source>
        <dbReference type="PIRNR" id="PIRNR002070"/>
    </source>
</evidence>
<organism evidence="5 6">
    <name type="scientific">Desemzia incerta</name>
    <dbReference type="NCBI Taxonomy" id="82801"/>
    <lineage>
        <taxon>Bacteria</taxon>
        <taxon>Bacillati</taxon>
        <taxon>Bacillota</taxon>
        <taxon>Bacilli</taxon>
        <taxon>Lactobacillales</taxon>
        <taxon>Carnobacteriaceae</taxon>
        <taxon>Desemzia</taxon>
    </lineage>
</organism>
<dbReference type="GO" id="GO:0006260">
    <property type="term" value="P:DNA replication"/>
    <property type="evidence" value="ECO:0007669"/>
    <property type="project" value="InterPro"/>
</dbReference>
<dbReference type="InterPro" id="IPR000424">
    <property type="entry name" value="Primosome_PriB/ssb"/>
</dbReference>
<evidence type="ECO:0000313" key="5">
    <source>
        <dbReference type="EMBL" id="SFQ02147.1"/>
    </source>
</evidence>
<evidence type="ECO:0000256" key="2">
    <source>
        <dbReference type="HAMAP-Rule" id="MF_00984"/>
    </source>
</evidence>
<dbReference type="Gene3D" id="2.40.50.140">
    <property type="entry name" value="Nucleic acid-binding proteins"/>
    <property type="match status" value="1"/>
</dbReference>
<dbReference type="Proteomes" id="UP000199136">
    <property type="component" value="Unassembled WGS sequence"/>
</dbReference>
<dbReference type="PIRSF" id="PIRSF002070">
    <property type="entry name" value="SSB"/>
    <property type="match status" value="1"/>
</dbReference>
<evidence type="ECO:0000256" key="4">
    <source>
        <dbReference type="SAM" id="MobiDB-lite"/>
    </source>
</evidence>
<keyword evidence="6" id="KW-1185">Reference proteome</keyword>
<dbReference type="Pfam" id="PF00436">
    <property type="entry name" value="SSB"/>
    <property type="match status" value="1"/>
</dbReference>
<dbReference type="OrthoDB" id="9809878at2"/>
<dbReference type="PROSITE" id="PS50935">
    <property type="entry name" value="SSB"/>
    <property type="match status" value="1"/>
</dbReference>
<dbReference type="STRING" id="82801.SAMN04488506_0342"/>
<dbReference type="EMBL" id="FOXW01000001">
    <property type="protein sequence ID" value="SFQ02147.1"/>
    <property type="molecule type" value="Genomic_DNA"/>
</dbReference>
<dbReference type="InterPro" id="IPR012340">
    <property type="entry name" value="NA-bd_OB-fold"/>
</dbReference>
<dbReference type="GO" id="GO:0009295">
    <property type="term" value="C:nucleoid"/>
    <property type="evidence" value="ECO:0007669"/>
    <property type="project" value="TreeGrafter"/>
</dbReference>
<name>A0A1I5V4A3_9LACT</name>
<feature type="region of interest" description="Disordered" evidence="4">
    <location>
        <begin position="104"/>
        <end position="126"/>
    </location>
</feature>
<reference evidence="5 6" key="1">
    <citation type="submission" date="2016-10" db="EMBL/GenBank/DDBJ databases">
        <authorList>
            <person name="de Groot N.N."/>
        </authorList>
    </citation>
    <scope>NUCLEOTIDE SEQUENCE [LARGE SCALE GENOMIC DNA]</scope>
    <source>
        <strain evidence="5 6">DSM 20581</strain>
    </source>
</reference>
<dbReference type="SUPFAM" id="SSF50249">
    <property type="entry name" value="Nucleic acid-binding proteins"/>
    <property type="match status" value="1"/>
</dbReference>
<dbReference type="RefSeq" id="WP_092479414.1">
    <property type="nucleotide sequence ID" value="NZ_FOXW01000001.1"/>
</dbReference>
<gene>
    <name evidence="5" type="ORF">SAMN04488506_0342</name>
</gene>
<evidence type="ECO:0000313" key="6">
    <source>
        <dbReference type="Proteomes" id="UP000199136"/>
    </source>
</evidence>
<dbReference type="NCBIfam" id="TIGR00621">
    <property type="entry name" value="ssb"/>
    <property type="match status" value="1"/>
</dbReference>
<dbReference type="AlphaFoldDB" id="A0A1I5V4A3"/>
<dbReference type="CDD" id="cd04496">
    <property type="entry name" value="SSB_OBF"/>
    <property type="match status" value="1"/>
</dbReference>
<dbReference type="PANTHER" id="PTHR10302">
    <property type="entry name" value="SINGLE-STRANDED DNA-BINDING PROTEIN"/>
    <property type="match status" value="1"/>
</dbReference>